<evidence type="ECO:0000313" key="4">
    <source>
        <dbReference type="EMBL" id="TDD84482.1"/>
    </source>
</evidence>
<dbReference type="InterPro" id="IPR034686">
    <property type="entry name" value="Terpene_cyclase-like_2"/>
</dbReference>
<dbReference type="GO" id="GO:0010333">
    <property type="term" value="F:terpene synthase activity"/>
    <property type="evidence" value="ECO:0007669"/>
    <property type="project" value="InterPro"/>
</dbReference>
<dbReference type="PANTHER" id="PTHR35201">
    <property type="entry name" value="TERPENE SYNTHASE"/>
    <property type="match status" value="1"/>
</dbReference>
<dbReference type="SUPFAM" id="SSF48576">
    <property type="entry name" value="Terpenoid synthases"/>
    <property type="match status" value="1"/>
</dbReference>
<organism evidence="4 5">
    <name type="scientific">Actinomadura rubrisoli</name>
    <dbReference type="NCBI Taxonomy" id="2530368"/>
    <lineage>
        <taxon>Bacteria</taxon>
        <taxon>Bacillati</taxon>
        <taxon>Actinomycetota</taxon>
        <taxon>Actinomycetes</taxon>
        <taxon>Streptosporangiales</taxon>
        <taxon>Thermomonosporaceae</taxon>
        <taxon>Actinomadura</taxon>
    </lineage>
</organism>
<feature type="compositionally biased region" description="Basic and acidic residues" evidence="3">
    <location>
        <begin position="1"/>
        <end position="12"/>
    </location>
</feature>
<protein>
    <recommendedName>
        <fullName evidence="2">Terpene synthase</fullName>
        <ecNumber evidence="2">4.2.3.-</ecNumber>
    </recommendedName>
</protein>
<name>A0A4R5BKY4_9ACTN</name>
<reference evidence="4 5" key="1">
    <citation type="submission" date="2019-03" db="EMBL/GenBank/DDBJ databases">
        <title>Draft genome sequences of novel Actinobacteria.</title>
        <authorList>
            <person name="Sahin N."/>
            <person name="Ay H."/>
            <person name="Saygin H."/>
        </authorList>
    </citation>
    <scope>NUCLEOTIDE SEQUENCE [LARGE SCALE GENOMIC DNA]</scope>
    <source>
        <strain evidence="4 5">H3C3</strain>
    </source>
</reference>
<keyword evidence="5" id="KW-1185">Reference proteome</keyword>
<dbReference type="AlphaFoldDB" id="A0A4R5BKY4"/>
<proteinExistence type="inferred from homology"/>
<dbReference type="Proteomes" id="UP000294513">
    <property type="component" value="Unassembled WGS sequence"/>
</dbReference>
<feature type="region of interest" description="Disordered" evidence="3">
    <location>
        <begin position="1"/>
        <end position="23"/>
    </location>
</feature>
<dbReference type="Gene3D" id="1.10.600.10">
    <property type="entry name" value="Farnesyl Diphosphate Synthase"/>
    <property type="match status" value="1"/>
</dbReference>
<comment type="similarity">
    <text evidence="2">Belongs to the terpene synthase family.</text>
</comment>
<accession>A0A4R5BKY4</accession>
<dbReference type="EMBL" id="SMKU01000101">
    <property type="protein sequence ID" value="TDD84482.1"/>
    <property type="molecule type" value="Genomic_DNA"/>
</dbReference>
<keyword evidence="1 2" id="KW-0456">Lyase</keyword>
<dbReference type="PANTHER" id="PTHR35201:SF4">
    <property type="entry name" value="BETA-PINACENE SYNTHASE-RELATED"/>
    <property type="match status" value="1"/>
</dbReference>
<comment type="caution">
    <text evidence="4">The sequence shown here is derived from an EMBL/GenBank/DDBJ whole genome shotgun (WGS) entry which is preliminary data.</text>
</comment>
<keyword evidence="2" id="KW-0479">Metal-binding</keyword>
<dbReference type="InterPro" id="IPR008949">
    <property type="entry name" value="Isoprenoid_synthase_dom_sf"/>
</dbReference>
<evidence type="ECO:0000256" key="1">
    <source>
        <dbReference type="ARBA" id="ARBA00023239"/>
    </source>
</evidence>
<dbReference type="Pfam" id="PF19086">
    <property type="entry name" value="Terpene_syn_C_2"/>
    <property type="match status" value="1"/>
</dbReference>
<sequence length="319" mass="35197">MSDRMQSRHDTAPEPPTHPDLASAGHELLGWVESMGLVTTDAAKQRLAAERHDLGAALIVPEGSRDDLALTAQWSAFICLLDDRFDATPLGTHPDRVRTVMRPLTDILRGDDTAQCAKCPSDPLVRAFNDLWRRTAAGMPPAWRHRFTADYQDFADASCEEAEIRAAGRELSLREYVVLRSRTITSAPMMDVLERTGPFGLTAVAHAPEVKDLRRTAIDVVGWTNDVGAGAAETSRGQLNLVSLVARERELPDAQAVAYAKSMIRRRLRDFERACAELSGKGSGTEMRRCVAAMRLYLYGTLQWCSLTRRYTSEGPGDG</sequence>
<comment type="cofactor">
    <cofactor evidence="2">
        <name>Mg(2+)</name>
        <dbReference type="ChEBI" id="CHEBI:18420"/>
    </cofactor>
</comment>
<dbReference type="RefSeq" id="WP_131895383.1">
    <property type="nucleotide sequence ID" value="NZ_SMKU01000101.1"/>
</dbReference>
<keyword evidence="2" id="KW-0460">Magnesium</keyword>
<evidence type="ECO:0000256" key="3">
    <source>
        <dbReference type="SAM" id="MobiDB-lite"/>
    </source>
</evidence>
<evidence type="ECO:0000256" key="2">
    <source>
        <dbReference type="RuleBase" id="RU366034"/>
    </source>
</evidence>
<dbReference type="EC" id="4.2.3.-" evidence="2"/>
<dbReference type="GO" id="GO:0046872">
    <property type="term" value="F:metal ion binding"/>
    <property type="evidence" value="ECO:0007669"/>
    <property type="project" value="UniProtKB-KW"/>
</dbReference>
<dbReference type="OrthoDB" id="2989600at2"/>
<evidence type="ECO:0000313" key="5">
    <source>
        <dbReference type="Proteomes" id="UP000294513"/>
    </source>
</evidence>
<gene>
    <name evidence="4" type="ORF">E1298_19890</name>
</gene>